<feature type="active site" description="Proton acceptor 2" evidence="6">
    <location>
        <position position="224"/>
    </location>
</feature>
<evidence type="ECO:0000256" key="9">
    <source>
        <dbReference type="PIRSR" id="PIRSR601548-4"/>
    </source>
</evidence>
<keyword evidence="12" id="KW-0645">Protease</keyword>
<dbReference type="GO" id="GO:0008241">
    <property type="term" value="F:peptidyl-dipeptidase activity"/>
    <property type="evidence" value="ECO:0007669"/>
    <property type="project" value="InterPro"/>
</dbReference>
<dbReference type="EC" id="3.4.-.-" evidence="12"/>
<keyword evidence="3 9" id="KW-1015">Disulfide bond</keyword>
<accession>A0AAV4TBC6</accession>
<evidence type="ECO:0000256" key="10">
    <source>
        <dbReference type="PIRSR" id="PIRSR601548-8"/>
    </source>
</evidence>
<feature type="binding site" evidence="8">
    <location>
        <position position="223"/>
    </location>
    <ligand>
        <name>Zn(2+)</name>
        <dbReference type="ChEBI" id="CHEBI:29105"/>
        <label>1</label>
        <note>catalytic</note>
    </ligand>
</feature>
<feature type="binding site" evidence="10">
    <location>
        <position position="223"/>
    </location>
    <ligand>
        <name>Zn(2+)</name>
        <dbReference type="ChEBI" id="CHEBI:29105"/>
        <label>2</label>
        <note>catalytic</note>
    </ligand>
</feature>
<comment type="similarity">
    <text evidence="1 11 12">Belongs to the peptidase M2 family.</text>
</comment>
<proteinExistence type="inferred from homology"/>
<gene>
    <name evidence="13" type="primary">Ace</name>
    <name evidence="13" type="ORF">CDAR_563031</name>
</gene>
<dbReference type="PRINTS" id="PR00791">
    <property type="entry name" value="PEPDIPTASEA"/>
</dbReference>
<evidence type="ECO:0000256" key="2">
    <source>
        <dbReference type="ARBA" id="ARBA00022729"/>
    </source>
</evidence>
<dbReference type="GO" id="GO:0004180">
    <property type="term" value="F:carboxypeptidase activity"/>
    <property type="evidence" value="ECO:0007669"/>
    <property type="project" value="UniProtKB-KW"/>
</dbReference>
<feature type="disulfide bond" evidence="9 11">
    <location>
        <begin position="192"/>
        <end position="210"/>
    </location>
</feature>
<dbReference type="GO" id="GO:0008237">
    <property type="term" value="F:metallopeptidase activity"/>
    <property type="evidence" value="ECO:0007669"/>
    <property type="project" value="UniProtKB-KW"/>
</dbReference>
<feature type="binding site" evidence="8">
    <location>
        <position position="251"/>
    </location>
    <ligand>
        <name>Zn(2+)</name>
        <dbReference type="ChEBI" id="CHEBI:29105"/>
        <label>1</label>
        <note>catalytic</note>
    </ligand>
</feature>
<feature type="active site" description="Proton donor 2" evidence="6">
    <location>
        <position position="354"/>
    </location>
</feature>
<keyword evidence="8 12" id="KW-0479">Metal-binding</keyword>
<keyword evidence="12" id="KW-0482">Metalloprotease</keyword>
<dbReference type="PROSITE" id="PS52011">
    <property type="entry name" value="PEPTIDASE_M2"/>
    <property type="match status" value="1"/>
</dbReference>
<dbReference type="InterPro" id="IPR001548">
    <property type="entry name" value="Peptidase_M2"/>
</dbReference>
<evidence type="ECO:0000313" key="13">
    <source>
        <dbReference type="EMBL" id="GIY42756.1"/>
    </source>
</evidence>
<dbReference type="CDD" id="cd06461">
    <property type="entry name" value="M2_ACE"/>
    <property type="match status" value="1"/>
</dbReference>
<dbReference type="EMBL" id="BPLQ01009261">
    <property type="protein sequence ID" value="GIY42756.1"/>
    <property type="molecule type" value="Genomic_DNA"/>
</dbReference>
<keyword evidence="12" id="KW-0378">Hydrolase</keyword>
<dbReference type="Pfam" id="PF01401">
    <property type="entry name" value="Peptidase_M2"/>
    <property type="match status" value="1"/>
</dbReference>
<evidence type="ECO:0000256" key="3">
    <source>
        <dbReference type="ARBA" id="ARBA00023157"/>
    </source>
</evidence>
<comment type="caution">
    <text evidence="11">Lacks conserved residue(s) required for the propagation of feature annotation.</text>
</comment>
<evidence type="ECO:0000256" key="6">
    <source>
        <dbReference type="PIRSR" id="PIRSR601548-11"/>
    </source>
</evidence>
<dbReference type="Gene3D" id="1.10.1370.30">
    <property type="match status" value="1"/>
</dbReference>
<evidence type="ECO:0000256" key="11">
    <source>
        <dbReference type="PROSITE-ProRule" id="PRU01355"/>
    </source>
</evidence>
<evidence type="ECO:0000256" key="5">
    <source>
        <dbReference type="PIRSR" id="PIRSR601548-1"/>
    </source>
</evidence>
<evidence type="ECO:0000256" key="4">
    <source>
        <dbReference type="ARBA" id="ARBA00023180"/>
    </source>
</evidence>
<dbReference type="GO" id="GO:0005886">
    <property type="term" value="C:plasma membrane"/>
    <property type="evidence" value="ECO:0007669"/>
    <property type="project" value="TreeGrafter"/>
</dbReference>
<keyword evidence="4 12" id="KW-0325">Glycoprotein</keyword>
<comment type="cofactor">
    <cofactor evidence="12">
        <name>Zn(2+)</name>
        <dbReference type="ChEBI" id="CHEBI:29105"/>
    </cofactor>
    <text evidence="12">Binds 1 zinc ion per subunit.</text>
</comment>
<protein>
    <recommendedName>
        <fullName evidence="12">Angiotensin-converting enzyme</fullName>
        <ecNumber evidence="12">3.4.-.-</ecNumber>
    </recommendedName>
</protein>
<dbReference type="PANTHER" id="PTHR10514:SF27">
    <property type="entry name" value="ANGIOTENSIN-CONVERTING ENZYME"/>
    <property type="match status" value="1"/>
</dbReference>
<feature type="binding site" evidence="10">
    <location>
        <position position="251"/>
    </location>
    <ligand>
        <name>Zn(2+)</name>
        <dbReference type="ChEBI" id="CHEBI:29105"/>
        <label>2</label>
        <note>catalytic</note>
    </ligand>
</feature>
<dbReference type="GO" id="GO:0046872">
    <property type="term" value="F:metal ion binding"/>
    <property type="evidence" value="ECO:0007669"/>
    <property type="project" value="UniProtKB-KW"/>
</dbReference>
<keyword evidence="8 12" id="KW-0862">Zinc</keyword>
<reference evidence="13 14" key="1">
    <citation type="submission" date="2021-06" db="EMBL/GenBank/DDBJ databases">
        <title>Caerostris darwini draft genome.</title>
        <authorList>
            <person name="Kono N."/>
            <person name="Arakawa K."/>
        </authorList>
    </citation>
    <scope>NUCLEOTIDE SEQUENCE [LARGE SCALE GENOMIC DNA]</scope>
</reference>
<sequence length="467" mass="55459">MISELLAVMGESRDPEELKYYWVEYRKATGRKYRHIFSKAIEEENKWAKNKGYENKGKYNLASYEDENFLHNAAKEIEKILPFYKQLHAYVRTKLIQFYPNVTIKPDGPIPAHLFGDMYGQEWDAIFPIVEPYPNRTGLFDVTDVMKEKKMKAIDMFIMAEDFFTSMGLMKMKPHFWRYSQFQKPKHRNMSCLASAFDFYDGKDYRIQMCAEVDADSLETIYHEMGHIEYYMHYAHLPQLFRESANPGFHEAIGDTISLSISNPEYLRSRGLSKEREVMDEKDNINYLMYIALRYAVTINYAYIIDHWRIQVYNGSLKSDHFNEKYWHYRKKYQGLCPPVKRTEKDFDIGAKHHIAFNVEYFRYFVANILQFQIYKTLCNEANYEGLLHKCNIYGNKNAGKALGRLLREGKSKPWQEILSIFSNNMYNKLDSSAMLEYFEPLKQWLKKKNKGEFIGWKSKDSMSCPR</sequence>
<dbReference type="PANTHER" id="PTHR10514">
    <property type="entry name" value="ANGIOTENSIN-CONVERTING ENZYME"/>
    <property type="match status" value="1"/>
</dbReference>
<organism evidence="13 14">
    <name type="scientific">Caerostris darwini</name>
    <dbReference type="NCBI Taxonomy" id="1538125"/>
    <lineage>
        <taxon>Eukaryota</taxon>
        <taxon>Metazoa</taxon>
        <taxon>Ecdysozoa</taxon>
        <taxon>Arthropoda</taxon>
        <taxon>Chelicerata</taxon>
        <taxon>Arachnida</taxon>
        <taxon>Araneae</taxon>
        <taxon>Araneomorphae</taxon>
        <taxon>Entelegynae</taxon>
        <taxon>Araneoidea</taxon>
        <taxon>Araneidae</taxon>
        <taxon>Caerostris</taxon>
    </lineage>
</organism>
<evidence type="ECO:0000256" key="7">
    <source>
        <dbReference type="PIRSR" id="PIRSR601548-2"/>
    </source>
</evidence>
<keyword evidence="14" id="KW-1185">Reference proteome</keyword>
<feature type="binding site" evidence="8">
    <location>
        <position position="227"/>
    </location>
    <ligand>
        <name>Zn(2+)</name>
        <dbReference type="ChEBI" id="CHEBI:29105"/>
        <label>1</label>
        <note>catalytic</note>
    </ligand>
</feature>
<comment type="caution">
    <text evidence="13">The sequence shown here is derived from an EMBL/GenBank/DDBJ whole genome shotgun (WGS) entry which is preliminary data.</text>
</comment>
<dbReference type="SUPFAM" id="SSF55486">
    <property type="entry name" value="Metalloproteases ('zincins'), catalytic domain"/>
    <property type="match status" value="1"/>
</dbReference>
<feature type="active site" description="Proton acceptor 1" evidence="5">
    <location>
        <position position="224"/>
    </location>
</feature>
<evidence type="ECO:0000256" key="1">
    <source>
        <dbReference type="ARBA" id="ARBA00008139"/>
    </source>
</evidence>
<feature type="binding site" evidence="10">
    <location>
        <position position="227"/>
    </location>
    <ligand>
        <name>Zn(2+)</name>
        <dbReference type="ChEBI" id="CHEBI:29105"/>
        <label>2</label>
        <note>catalytic</note>
    </ligand>
</feature>
<feature type="binding site" evidence="7">
    <location>
        <position position="64"/>
    </location>
    <ligand>
        <name>chloride</name>
        <dbReference type="ChEBI" id="CHEBI:17996"/>
        <label>1</label>
    </ligand>
</feature>
<name>A0AAV4TBC6_9ARAC</name>
<evidence type="ECO:0000313" key="14">
    <source>
        <dbReference type="Proteomes" id="UP001054837"/>
    </source>
</evidence>
<keyword evidence="12" id="KW-0121">Carboxypeptidase</keyword>
<keyword evidence="2" id="KW-0732">Signal</keyword>
<feature type="disulfide bond" evidence="9">
    <location>
        <begin position="379"/>
        <end position="391"/>
    </location>
</feature>
<dbReference type="Proteomes" id="UP001054837">
    <property type="component" value="Unassembled WGS sequence"/>
</dbReference>
<feature type="active site" description="Proton donor 1" evidence="5">
    <location>
        <position position="354"/>
    </location>
</feature>
<evidence type="ECO:0000256" key="8">
    <source>
        <dbReference type="PIRSR" id="PIRSR601548-3"/>
    </source>
</evidence>
<dbReference type="AlphaFoldDB" id="A0AAV4TBC6"/>
<feature type="binding site" evidence="7">
    <location>
        <position position="363"/>
    </location>
    <ligand>
        <name>chloride</name>
        <dbReference type="ChEBI" id="CHEBI:17996"/>
        <label>1</label>
    </ligand>
</feature>
<evidence type="ECO:0000256" key="12">
    <source>
        <dbReference type="RuleBase" id="RU361144"/>
    </source>
</evidence>
<dbReference type="GO" id="GO:0006508">
    <property type="term" value="P:proteolysis"/>
    <property type="evidence" value="ECO:0007669"/>
    <property type="project" value="UniProtKB-KW"/>
</dbReference>